<dbReference type="Proteomes" id="UP000054454">
    <property type="component" value="Unassembled WGS sequence"/>
</dbReference>
<dbReference type="PANTHER" id="PTHR15921:SF3">
    <property type="entry name" value="PRE-MRNA CLEAVAGE COMPLEX 2 PROTEIN PCF11"/>
    <property type="match status" value="1"/>
</dbReference>
<dbReference type="OrthoDB" id="2129491at2759"/>
<evidence type="ECO:0000313" key="4">
    <source>
        <dbReference type="Proteomes" id="UP000054454"/>
    </source>
</evidence>
<sequence length="558" mass="62986">MPLPQEELEEIKQDYLDSLQDLTINSRPLIRDLTIIAQETLYAAQYIVKAVEEHINRAPPSHKLPALYLLDSICKNVGSPYTIYFSQNLSKIFINTYTLMEPHLRMKMEELLQTWKQPVPGTNSLTPVFSQEITRKIDGLLNKIRQLRQQHDQQRKLQASNSNLIPSVSLNNVADYSSGIINLGNISGNPDYMGNQHSSQTSLSMTSNITVNSLLVDISSLLAVAQKRVLLNPDDEVALKQISALIKLQSILQISTLPADQLSAIKEQLSALSLQQQQNTLQAVHYYPLQTSYVGSSINVPPNTQSTDTETLLASLRSAGLLKDDSKNSTNDLKPYLSMDTSNLTLSSLALLNNSLNTIELKSSSLTKHRPELVVLLYECMSLQCHTCAKRFEDTQDGRKKRDAHLDWHFRINNRLRELSSRGQSRSWYFDEEEWIKYTHEDSSLTTVEPLENDLDKPKKHKDFNHDDSYVLTPTDPNAANEPCPICKEKFISVWNEDVEEWVWKNSISIEGIIYHANCLSEASAASQTLSRETTSELIIRNGGSSNTVLGKRKTISE</sequence>
<dbReference type="FunFam" id="1.25.40.90:FF:000016">
    <property type="entry name" value="mRNA cleavage factor complex component Pcf11"/>
    <property type="match status" value="1"/>
</dbReference>
<dbReference type="PROSITE" id="PS51391">
    <property type="entry name" value="CID"/>
    <property type="match status" value="1"/>
</dbReference>
<dbReference type="EMBL" id="LFVZ01000014">
    <property type="protein sequence ID" value="KTW26145.1"/>
    <property type="molecule type" value="Genomic_DNA"/>
</dbReference>
<dbReference type="PANTHER" id="PTHR15921">
    <property type="entry name" value="PRE-MRNA CLEAVAGE COMPLEX II"/>
    <property type="match status" value="1"/>
</dbReference>
<dbReference type="GO" id="GO:0099122">
    <property type="term" value="F:RNA polymerase II C-terminal domain binding"/>
    <property type="evidence" value="ECO:0007669"/>
    <property type="project" value="EnsemblFungi"/>
</dbReference>
<dbReference type="GO" id="GO:0005737">
    <property type="term" value="C:cytoplasm"/>
    <property type="evidence" value="ECO:0007669"/>
    <property type="project" value="TreeGrafter"/>
</dbReference>
<dbReference type="RefSeq" id="XP_018224689.1">
    <property type="nucleotide sequence ID" value="XM_018371555.1"/>
</dbReference>
<evidence type="ECO:0000256" key="1">
    <source>
        <dbReference type="SAM" id="Coils"/>
    </source>
</evidence>
<dbReference type="AlphaFoldDB" id="A0A0W4ZCU3"/>
<keyword evidence="1" id="KW-0175">Coiled coil</keyword>
<dbReference type="SMART" id="SM00582">
    <property type="entry name" value="RPR"/>
    <property type="match status" value="1"/>
</dbReference>
<dbReference type="GO" id="GO:0000785">
    <property type="term" value="C:chromatin"/>
    <property type="evidence" value="ECO:0007669"/>
    <property type="project" value="EnsemblFungi"/>
</dbReference>
<dbReference type="VEuPathDB" id="FungiDB:T552_03037"/>
<dbReference type="GO" id="GO:0031124">
    <property type="term" value="P:mRNA 3'-end processing"/>
    <property type="evidence" value="ECO:0007669"/>
    <property type="project" value="InterPro"/>
</dbReference>
<dbReference type="SUPFAM" id="SSF48464">
    <property type="entry name" value="ENTH/VHS domain"/>
    <property type="match status" value="1"/>
</dbReference>
<dbReference type="InterPro" id="IPR047415">
    <property type="entry name" value="Pcf11_CID"/>
</dbReference>
<dbReference type="InterPro" id="IPR054127">
    <property type="entry name" value="Pcf11_C"/>
</dbReference>
<dbReference type="Pfam" id="PF21936">
    <property type="entry name" value="Pcf11_C"/>
    <property type="match status" value="1"/>
</dbReference>
<dbReference type="InterPro" id="IPR021605">
    <property type="entry name" value="Pcf11_Clp1-ID"/>
</dbReference>
<gene>
    <name evidence="3" type="ORF">T552_03037</name>
</gene>
<dbReference type="GO" id="GO:0006369">
    <property type="term" value="P:termination of RNA polymerase II transcription"/>
    <property type="evidence" value="ECO:0007669"/>
    <property type="project" value="InterPro"/>
</dbReference>
<dbReference type="GO" id="GO:0071920">
    <property type="term" value="C:cleavage body"/>
    <property type="evidence" value="ECO:0007669"/>
    <property type="project" value="EnsemblFungi"/>
</dbReference>
<name>A0A0W4ZCU3_PNEC8</name>
<feature type="coiled-coil region" evidence="1">
    <location>
        <begin position="130"/>
        <end position="157"/>
    </location>
</feature>
<dbReference type="InterPro" id="IPR006569">
    <property type="entry name" value="CID_dom"/>
</dbReference>
<dbReference type="Gene3D" id="1.25.40.90">
    <property type="match status" value="1"/>
</dbReference>
<evidence type="ECO:0000259" key="2">
    <source>
        <dbReference type="PROSITE" id="PS51391"/>
    </source>
</evidence>
<dbReference type="Pfam" id="PF11526">
    <property type="entry name" value="Pfc11_Clp1_ID"/>
    <property type="match status" value="1"/>
</dbReference>
<dbReference type="GO" id="GO:0033620">
    <property type="term" value="C:Mei2 nuclear dot complex"/>
    <property type="evidence" value="ECO:0007669"/>
    <property type="project" value="EnsemblFungi"/>
</dbReference>
<dbReference type="Pfam" id="PF04818">
    <property type="entry name" value="CID"/>
    <property type="match status" value="1"/>
</dbReference>
<dbReference type="CDD" id="cd16982">
    <property type="entry name" value="CID_Pcf11"/>
    <property type="match status" value="1"/>
</dbReference>
<proteinExistence type="predicted"/>
<evidence type="ECO:0000313" key="3">
    <source>
        <dbReference type="EMBL" id="KTW26145.1"/>
    </source>
</evidence>
<dbReference type="InterPro" id="IPR008942">
    <property type="entry name" value="ENTH_VHS"/>
</dbReference>
<dbReference type="InterPro" id="IPR045154">
    <property type="entry name" value="PCF11-like"/>
</dbReference>
<feature type="domain" description="CID" evidence="2">
    <location>
        <begin position="7"/>
        <end position="145"/>
    </location>
</feature>
<accession>A0A0W4ZCU3</accession>
<keyword evidence="4" id="KW-1185">Reference proteome</keyword>
<comment type="caution">
    <text evidence="3">The sequence shown here is derived from an EMBL/GenBank/DDBJ whole genome shotgun (WGS) entry which is preliminary data.</text>
</comment>
<organism evidence="3 4">
    <name type="scientific">Pneumocystis carinii (strain B80)</name>
    <name type="common">Rat pneumocystis pneumonia agent</name>
    <name type="synonym">Pneumocystis carinii f. sp. carinii</name>
    <dbReference type="NCBI Taxonomy" id="1408658"/>
    <lineage>
        <taxon>Eukaryota</taxon>
        <taxon>Fungi</taxon>
        <taxon>Dikarya</taxon>
        <taxon>Ascomycota</taxon>
        <taxon>Taphrinomycotina</taxon>
        <taxon>Pneumocystomycetes</taxon>
        <taxon>Pneumocystaceae</taxon>
        <taxon>Pneumocystis</taxon>
    </lineage>
</organism>
<dbReference type="GO" id="GO:0003729">
    <property type="term" value="F:mRNA binding"/>
    <property type="evidence" value="ECO:0007669"/>
    <property type="project" value="InterPro"/>
</dbReference>
<protein>
    <recommendedName>
        <fullName evidence="2">CID domain-containing protein</fullName>
    </recommendedName>
</protein>
<dbReference type="GeneID" id="28937758"/>
<reference evidence="4" key="1">
    <citation type="journal article" date="2016" name="Nat. Commun.">
        <title>Genome analysis of three Pneumocystis species reveals adaptation mechanisms to life exclusively in mammalian hosts.</title>
        <authorList>
            <person name="Ma L."/>
            <person name="Chen Z."/>
            <person name="Huang D.W."/>
            <person name="Kutty G."/>
            <person name="Ishihara M."/>
            <person name="Wang H."/>
            <person name="Abouelleil A."/>
            <person name="Bishop L."/>
            <person name="Davey E."/>
            <person name="Deng R."/>
            <person name="Deng X."/>
            <person name="Fan L."/>
            <person name="Fantoni G."/>
            <person name="Fitzgerald M."/>
            <person name="Gogineni E."/>
            <person name="Goldberg J.M."/>
            <person name="Handley G."/>
            <person name="Hu X."/>
            <person name="Huber C."/>
            <person name="Jiao X."/>
            <person name="Jones K."/>
            <person name="Levin J.Z."/>
            <person name="Liu Y."/>
            <person name="Macdonald P."/>
            <person name="Melnikov A."/>
            <person name="Raley C."/>
            <person name="Sassi M."/>
            <person name="Sherman B.T."/>
            <person name="Song X."/>
            <person name="Sykes S."/>
            <person name="Tran B."/>
            <person name="Walsh L."/>
            <person name="Xia Y."/>
            <person name="Yang J."/>
            <person name="Young S."/>
            <person name="Zeng Q."/>
            <person name="Zheng X."/>
            <person name="Stephens R."/>
            <person name="Nusbaum C."/>
            <person name="Birren B.W."/>
            <person name="Azadi P."/>
            <person name="Lempicki R.A."/>
            <person name="Cuomo C.A."/>
            <person name="Kovacs J.A."/>
        </authorList>
    </citation>
    <scope>NUCLEOTIDE SEQUENCE [LARGE SCALE GENOMIC DNA]</scope>
    <source>
        <strain evidence="4">B80</strain>
    </source>
</reference>
<dbReference type="GO" id="GO:0005849">
    <property type="term" value="C:mRNA cleavage factor complex"/>
    <property type="evidence" value="ECO:0007669"/>
    <property type="project" value="InterPro"/>
</dbReference>